<dbReference type="KEGG" id="pman:OU5_P0410"/>
<dbReference type="HOGENOM" id="CLU_1365234_0_0_6"/>
<sequence>MLGLTHPKENEMQPLKTYKSLRSLFFLKRKEARSVLSRFGREESRLRECERNLGILDAKGGGRGLSRNDIFLYRSYQDQASYYRVRMGALASTLSSYGTAFYELLEQLDHYTTFDDRLTLLSARYQELPGNKWNNASLHELVARYKAEGASLDGGRGPVLACLLAMNGQLISEPNHARQAIQFHAPILQIAPALRLISSR</sequence>
<name>A0A024ELL2_9PSED</name>
<gene>
    <name evidence="1" type="ORF">OU5_P0410</name>
</gene>
<accession>A0A024ELL2</accession>
<evidence type="ECO:0000313" key="1">
    <source>
        <dbReference type="EMBL" id="AHZ73662.1"/>
    </source>
</evidence>
<dbReference type="AlphaFoldDB" id="A0A024ELL2"/>
<protein>
    <submittedName>
        <fullName evidence="1">Uncharacterized protein</fullName>
    </submittedName>
</protein>
<reference evidence="1 2" key="1">
    <citation type="journal article" date="2012" name="J. Bacteriol.">
        <title>Genome sequence of cold-adapted Pseudomonas mandelii strain JR-1.</title>
        <authorList>
            <person name="Jang S.H."/>
            <person name="Kim J."/>
            <person name="Kim J."/>
            <person name="Hong S."/>
            <person name="Lee C."/>
        </authorList>
    </citation>
    <scope>NUCLEOTIDE SEQUENCE [LARGE SCALE GENOMIC DNA]</scope>
    <source>
        <strain evidence="1 2">JR-1</strain>
        <plasmid evidence="2">Plasmid</plasmid>
    </source>
</reference>
<keyword evidence="1" id="KW-0614">Plasmid</keyword>
<dbReference type="Proteomes" id="UP000026913">
    <property type="component" value="Plasmid unnamed"/>
</dbReference>
<geneLocation type="plasmid" evidence="2"/>
<evidence type="ECO:0000313" key="2">
    <source>
        <dbReference type="Proteomes" id="UP000026913"/>
    </source>
</evidence>
<organism evidence="1 2">
    <name type="scientific">Pseudomonas mandelii JR-1</name>
    <dbReference type="NCBI Taxonomy" id="1147786"/>
    <lineage>
        <taxon>Bacteria</taxon>
        <taxon>Pseudomonadati</taxon>
        <taxon>Pseudomonadota</taxon>
        <taxon>Gammaproteobacteria</taxon>
        <taxon>Pseudomonadales</taxon>
        <taxon>Pseudomonadaceae</taxon>
        <taxon>Pseudomonas</taxon>
    </lineage>
</organism>
<proteinExistence type="predicted"/>
<dbReference type="EMBL" id="CP005961">
    <property type="protein sequence ID" value="AHZ73662.1"/>
    <property type="molecule type" value="Genomic_DNA"/>
</dbReference>